<dbReference type="InterPro" id="IPR036388">
    <property type="entry name" value="WH-like_DNA-bd_sf"/>
</dbReference>
<evidence type="ECO:0000256" key="4">
    <source>
        <dbReference type="ARBA" id="ARBA00023163"/>
    </source>
</evidence>
<dbReference type="Gene3D" id="1.25.40.10">
    <property type="entry name" value="Tetratricopeptide repeat domain"/>
    <property type="match status" value="1"/>
</dbReference>
<evidence type="ECO:0000259" key="6">
    <source>
        <dbReference type="PROSITE" id="PS51755"/>
    </source>
</evidence>
<dbReference type="SUPFAM" id="SSF46894">
    <property type="entry name" value="C-terminal effector domain of the bipartite response regulators"/>
    <property type="match status" value="1"/>
</dbReference>
<evidence type="ECO:0000256" key="1">
    <source>
        <dbReference type="ARBA" id="ARBA00005820"/>
    </source>
</evidence>
<dbReference type="Proteomes" id="UP001589693">
    <property type="component" value="Unassembled WGS sequence"/>
</dbReference>
<accession>A0ABV6A1Q7</accession>
<dbReference type="SUPFAM" id="SSF48452">
    <property type="entry name" value="TPR-like"/>
    <property type="match status" value="1"/>
</dbReference>
<comment type="similarity">
    <text evidence="1">Belongs to the AfsR/DnrI/RedD regulatory family.</text>
</comment>
<evidence type="ECO:0000256" key="5">
    <source>
        <dbReference type="PROSITE-ProRule" id="PRU01091"/>
    </source>
</evidence>
<organism evidence="7 8">
    <name type="scientific">Allokutzneria oryzae</name>
    <dbReference type="NCBI Taxonomy" id="1378989"/>
    <lineage>
        <taxon>Bacteria</taxon>
        <taxon>Bacillati</taxon>
        <taxon>Actinomycetota</taxon>
        <taxon>Actinomycetes</taxon>
        <taxon>Pseudonocardiales</taxon>
        <taxon>Pseudonocardiaceae</taxon>
        <taxon>Allokutzneria</taxon>
    </lineage>
</organism>
<feature type="domain" description="OmpR/PhoB-type" evidence="6">
    <location>
        <begin position="1"/>
        <end position="92"/>
    </location>
</feature>
<dbReference type="PANTHER" id="PTHR35807:SF1">
    <property type="entry name" value="TRANSCRIPTIONAL REGULATOR REDD"/>
    <property type="match status" value="1"/>
</dbReference>
<dbReference type="CDD" id="cd15831">
    <property type="entry name" value="BTAD"/>
    <property type="match status" value="1"/>
</dbReference>
<dbReference type="SMART" id="SM00862">
    <property type="entry name" value="Trans_reg_C"/>
    <property type="match status" value="1"/>
</dbReference>
<sequence>MLDLRILGDVRAHRDGQPVELGTGQQCTLLAVLLVEANREVTSARLARYLWGSRPPTSAKSCIQVHVSRLRTLLADPDFAIRAVPGGYRLDIDPEQVDLGRFIRLVELAGRQEDWVAVPLYREALALWRGRPLAMVEHTAPLTRALTERYLLELENSIEARLRLGEHQQLVPELITASHENPLRPRLTAALMTALYRAGRAAEALRYYEHTRWMLADELGLEPHADLRRLQEAVLRDDPALNLLTSR</sequence>
<dbReference type="InterPro" id="IPR051677">
    <property type="entry name" value="AfsR-DnrI-RedD_regulator"/>
</dbReference>
<dbReference type="PANTHER" id="PTHR35807">
    <property type="entry name" value="TRANSCRIPTIONAL REGULATOR REDD-RELATED"/>
    <property type="match status" value="1"/>
</dbReference>
<keyword evidence="4" id="KW-0804">Transcription</keyword>
<dbReference type="PROSITE" id="PS51755">
    <property type="entry name" value="OMPR_PHOB"/>
    <property type="match status" value="1"/>
</dbReference>
<dbReference type="InterPro" id="IPR011990">
    <property type="entry name" value="TPR-like_helical_dom_sf"/>
</dbReference>
<dbReference type="EMBL" id="JBHLZU010000019">
    <property type="protein sequence ID" value="MFB9907088.1"/>
    <property type="molecule type" value="Genomic_DNA"/>
</dbReference>
<proteinExistence type="inferred from homology"/>
<evidence type="ECO:0000256" key="3">
    <source>
        <dbReference type="ARBA" id="ARBA00023125"/>
    </source>
</evidence>
<keyword evidence="3 5" id="KW-0238">DNA-binding</keyword>
<comment type="caution">
    <text evidence="7">The sequence shown here is derived from an EMBL/GenBank/DDBJ whole genome shotgun (WGS) entry which is preliminary data.</text>
</comment>
<evidence type="ECO:0000313" key="7">
    <source>
        <dbReference type="EMBL" id="MFB9907088.1"/>
    </source>
</evidence>
<feature type="DNA-binding region" description="OmpR/PhoB-type" evidence="5">
    <location>
        <begin position="1"/>
        <end position="92"/>
    </location>
</feature>
<dbReference type="InterPro" id="IPR016032">
    <property type="entry name" value="Sig_transdc_resp-reg_C-effctor"/>
</dbReference>
<dbReference type="RefSeq" id="WP_377856586.1">
    <property type="nucleotide sequence ID" value="NZ_JBHLZU010000019.1"/>
</dbReference>
<evidence type="ECO:0000313" key="8">
    <source>
        <dbReference type="Proteomes" id="UP001589693"/>
    </source>
</evidence>
<name>A0ABV6A1Q7_9PSEU</name>
<dbReference type="InterPro" id="IPR001867">
    <property type="entry name" value="OmpR/PhoB-type_DNA-bd"/>
</dbReference>
<dbReference type="Pfam" id="PF00486">
    <property type="entry name" value="Trans_reg_C"/>
    <property type="match status" value="1"/>
</dbReference>
<evidence type="ECO:0000256" key="2">
    <source>
        <dbReference type="ARBA" id="ARBA00023015"/>
    </source>
</evidence>
<gene>
    <name evidence="7" type="ORF">ACFFQA_24400</name>
</gene>
<dbReference type="Gene3D" id="1.10.10.10">
    <property type="entry name" value="Winged helix-like DNA-binding domain superfamily/Winged helix DNA-binding domain"/>
    <property type="match status" value="1"/>
</dbReference>
<dbReference type="Pfam" id="PF03704">
    <property type="entry name" value="BTAD"/>
    <property type="match status" value="1"/>
</dbReference>
<reference evidence="7 8" key="1">
    <citation type="submission" date="2024-09" db="EMBL/GenBank/DDBJ databases">
        <authorList>
            <person name="Sun Q."/>
            <person name="Mori K."/>
        </authorList>
    </citation>
    <scope>NUCLEOTIDE SEQUENCE [LARGE SCALE GENOMIC DNA]</scope>
    <source>
        <strain evidence="7 8">TBRC 7907</strain>
    </source>
</reference>
<dbReference type="SMART" id="SM01043">
    <property type="entry name" value="BTAD"/>
    <property type="match status" value="1"/>
</dbReference>
<keyword evidence="2" id="KW-0805">Transcription regulation</keyword>
<protein>
    <submittedName>
        <fullName evidence="7">BTAD domain-containing putative transcriptional regulator</fullName>
    </submittedName>
</protein>
<keyword evidence="8" id="KW-1185">Reference proteome</keyword>
<dbReference type="InterPro" id="IPR005158">
    <property type="entry name" value="BTAD"/>
</dbReference>